<dbReference type="GO" id="GO:0003723">
    <property type="term" value="F:RNA binding"/>
    <property type="evidence" value="ECO:0007669"/>
    <property type="project" value="InterPro"/>
</dbReference>
<sequence length="406" mass="48282">MRFLNFILFFYLIHRYKNSKMSAPIERLSLPIPLSTTVDVKHLLPSTTIETLKTYCEKYGKVSDAHISNNIAYGNKCGTVTFDEQAVADDFILKQHHKIDGQHIMASKASLVGNYPTQRSFLELPRFTRKSEERMSKENLSPTPQKYRRQEFQRNKPYYQTRIKNNNYANSYKQNNRPSSTFSSPPRPSQNVSDNSSLPFISGGENFVDNTINNDSLEDQIINCAKRLKTRNQTSNGNDEIIVKLKADFEQKEKYYLDEQSRMKSDLDIKEKQHVDEKRRFQQEKAQFVEWANQQKIHYEYELGKLKEVQKQQQEQTEEFQKKYQEQQSMCEIRKKEASDFQKQYQHEKDLNKANQLILNKREEHHNQMKIRYEKLWEEYSRIKKEYDNMRGKDIKLAVKVRPKAK</sequence>
<dbReference type="SUPFAM" id="SSF54928">
    <property type="entry name" value="RNA-binding domain, RBD"/>
    <property type="match status" value="1"/>
</dbReference>
<evidence type="ECO:0000313" key="3">
    <source>
        <dbReference type="EMBL" id="CAF0773466.1"/>
    </source>
</evidence>
<feature type="region of interest" description="Disordered" evidence="1">
    <location>
        <begin position="126"/>
        <end position="200"/>
    </location>
</feature>
<organism evidence="3 5">
    <name type="scientific">Didymodactylos carnosus</name>
    <dbReference type="NCBI Taxonomy" id="1234261"/>
    <lineage>
        <taxon>Eukaryota</taxon>
        <taxon>Metazoa</taxon>
        <taxon>Spiralia</taxon>
        <taxon>Gnathifera</taxon>
        <taxon>Rotifera</taxon>
        <taxon>Eurotatoria</taxon>
        <taxon>Bdelloidea</taxon>
        <taxon>Philodinida</taxon>
        <taxon>Philodinidae</taxon>
        <taxon>Didymodactylos</taxon>
    </lineage>
</organism>
<dbReference type="InterPro" id="IPR012677">
    <property type="entry name" value="Nucleotide-bd_a/b_plait_sf"/>
</dbReference>
<dbReference type="SMART" id="SM00360">
    <property type="entry name" value="RRM"/>
    <property type="match status" value="1"/>
</dbReference>
<dbReference type="AlphaFoldDB" id="A0A813QXR8"/>
<feature type="compositionally biased region" description="Polar residues" evidence="1">
    <location>
        <begin position="190"/>
        <end position="199"/>
    </location>
</feature>
<evidence type="ECO:0000313" key="4">
    <source>
        <dbReference type="EMBL" id="CAF3555826.1"/>
    </source>
</evidence>
<dbReference type="Proteomes" id="UP000663829">
    <property type="component" value="Unassembled WGS sequence"/>
</dbReference>
<proteinExistence type="predicted"/>
<keyword evidence="5" id="KW-1185">Reference proteome</keyword>
<reference evidence="3" key="1">
    <citation type="submission" date="2021-02" db="EMBL/GenBank/DDBJ databases">
        <authorList>
            <person name="Nowell W R."/>
        </authorList>
    </citation>
    <scope>NUCLEOTIDE SEQUENCE</scope>
</reference>
<comment type="caution">
    <text evidence="3">The sequence shown here is derived from an EMBL/GenBank/DDBJ whole genome shotgun (WGS) entry which is preliminary data.</text>
</comment>
<dbReference type="Proteomes" id="UP000681722">
    <property type="component" value="Unassembled WGS sequence"/>
</dbReference>
<protein>
    <recommendedName>
        <fullName evidence="2">RRM domain-containing protein</fullName>
    </recommendedName>
</protein>
<name>A0A813QXR8_9BILA</name>
<accession>A0A813QXR8</accession>
<gene>
    <name evidence="3" type="ORF">GPM918_LOCUS2059</name>
    <name evidence="4" type="ORF">SRO942_LOCUS2059</name>
</gene>
<evidence type="ECO:0000256" key="1">
    <source>
        <dbReference type="SAM" id="MobiDB-lite"/>
    </source>
</evidence>
<dbReference type="Pfam" id="PF00076">
    <property type="entry name" value="RRM_1"/>
    <property type="match status" value="1"/>
</dbReference>
<dbReference type="EMBL" id="CAJNOQ010000215">
    <property type="protein sequence ID" value="CAF0773466.1"/>
    <property type="molecule type" value="Genomic_DNA"/>
</dbReference>
<dbReference type="EMBL" id="CAJOBC010000215">
    <property type="protein sequence ID" value="CAF3555826.1"/>
    <property type="molecule type" value="Genomic_DNA"/>
</dbReference>
<feature type="compositionally biased region" description="Low complexity" evidence="1">
    <location>
        <begin position="164"/>
        <end position="184"/>
    </location>
</feature>
<dbReference type="InterPro" id="IPR000504">
    <property type="entry name" value="RRM_dom"/>
</dbReference>
<dbReference type="InterPro" id="IPR035979">
    <property type="entry name" value="RBD_domain_sf"/>
</dbReference>
<dbReference type="Gene3D" id="3.30.70.330">
    <property type="match status" value="1"/>
</dbReference>
<evidence type="ECO:0000313" key="5">
    <source>
        <dbReference type="Proteomes" id="UP000663829"/>
    </source>
</evidence>
<feature type="domain" description="RRM" evidence="2">
    <location>
        <begin position="37"/>
        <end position="107"/>
    </location>
</feature>
<evidence type="ECO:0000259" key="2">
    <source>
        <dbReference type="SMART" id="SM00360"/>
    </source>
</evidence>